<keyword evidence="4" id="KW-0378">Hydrolase</keyword>
<dbReference type="Gene3D" id="1.20.120.1220">
    <property type="match status" value="1"/>
</dbReference>
<dbReference type="InterPro" id="IPR000045">
    <property type="entry name" value="Prepilin_IV_endopep_pep"/>
</dbReference>
<keyword evidence="2" id="KW-0472">Membrane</keyword>
<dbReference type="EC" id="3.4.23.43" evidence="4"/>
<keyword evidence="2" id="KW-0812">Transmembrane</keyword>
<feature type="transmembrane region" description="Helical" evidence="2">
    <location>
        <begin position="6"/>
        <end position="26"/>
    </location>
</feature>
<comment type="similarity">
    <text evidence="1">Belongs to the peptidase A24 family.</text>
</comment>
<reference evidence="4 5" key="1">
    <citation type="submission" date="2020-08" db="EMBL/GenBank/DDBJ databases">
        <title>Genomic Encyclopedia of Type Strains, Phase IV (KMG-IV): sequencing the most valuable type-strain genomes for metagenomic binning, comparative biology and taxonomic classification.</title>
        <authorList>
            <person name="Goeker M."/>
        </authorList>
    </citation>
    <scope>NUCLEOTIDE SEQUENCE [LARGE SCALE GENOMIC DNA]</scope>
    <source>
        <strain evidence="4 5">DSM 23240</strain>
    </source>
</reference>
<comment type="caution">
    <text evidence="4">The sequence shown here is derived from an EMBL/GenBank/DDBJ whole genome shotgun (WGS) entry which is preliminary data.</text>
</comment>
<feature type="transmembrane region" description="Helical" evidence="2">
    <location>
        <begin position="87"/>
        <end position="111"/>
    </location>
</feature>
<dbReference type="Pfam" id="PF01478">
    <property type="entry name" value="Peptidase_A24"/>
    <property type="match status" value="1"/>
</dbReference>
<name>A0A840RN84_9BURK</name>
<dbReference type="EMBL" id="JACHHQ010000001">
    <property type="protein sequence ID" value="MBB5198204.1"/>
    <property type="molecule type" value="Genomic_DNA"/>
</dbReference>
<dbReference type="InterPro" id="IPR050882">
    <property type="entry name" value="Prepilin_peptidase/N-MTase"/>
</dbReference>
<keyword evidence="5" id="KW-1185">Reference proteome</keyword>
<dbReference type="PANTHER" id="PTHR30487:SF0">
    <property type="entry name" value="PREPILIN LEADER PEPTIDASE_N-METHYLTRANSFERASE-RELATED"/>
    <property type="match status" value="1"/>
</dbReference>
<evidence type="ECO:0000313" key="4">
    <source>
        <dbReference type="EMBL" id="MBB5198204.1"/>
    </source>
</evidence>
<dbReference type="GO" id="GO:0006465">
    <property type="term" value="P:signal peptide processing"/>
    <property type="evidence" value="ECO:0007669"/>
    <property type="project" value="TreeGrafter"/>
</dbReference>
<keyword evidence="2" id="KW-1133">Transmembrane helix</keyword>
<feature type="transmembrane region" description="Helical" evidence="2">
    <location>
        <begin position="58"/>
        <end position="75"/>
    </location>
</feature>
<sequence length="176" mass="18885">MSRINLGLLILFVTWCSVHFVYDMLVRRVPNKLLILAIILQIGCFALTGQGFTGISPLRAITGFAIGLAFLLPLYALRAMGAGDVKFFAVVGLLLGPVALLPVFLMGSVLAGMHALVFTASKSGLVLAFQSAATRLDCWMFYQRLISARGNRAGIPYAAYLAVGAITISIFSRISV</sequence>
<dbReference type="GO" id="GO:0004190">
    <property type="term" value="F:aspartic-type endopeptidase activity"/>
    <property type="evidence" value="ECO:0007669"/>
    <property type="project" value="UniProtKB-EC"/>
</dbReference>
<organism evidence="4 5">
    <name type="scientific">Glaciimonas immobilis</name>
    <dbReference type="NCBI Taxonomy" id="728004"/>
    <lineage>
        <taxon>Bacteria</taxon>
        <taxon>Pseudomonadati</taxon>
        <taxon>Pseudomonadota</taxon>
        <taxon>Betaproteobacteria</taxon>
        <taxon>Burkholderiales</taxon>
        <taxon>Oxalobacteraceae</taxon>
        <taxon>Glaciimonas</taxon>
    </lineage>
</organism>
<feature type="transmembrane region" description="Helical" evidence="2">
    <location>
        <begin position="154"/>
        <end position="174"/>
    </location>
</feature>
<protein>
    <submittedName>
        <fullName evidence="4">Prepilin peptidase CpaA</fullName>
        <ecNumber evidence="4">3.4.23.43</ecNumber>
    </submittedName>
</protein>
<dbReference type="Proteomes" id="UP000571084">
    <property type="component" value="Unassembled WGS sequence"/>
</dbReference>
<evidence type="ECO:0000313" key="5">
    <source>
        <dbReference type="Proteomes" id="UP000571084"/>
    </source>
</evidence>
<accession>A0A840RN84</accession>
<feature type="transmembrane region" description="Helical" evidence="2">
    <location>
        <begin position="33"/>
        <end position="52"/>
    </location>
</feature>
<proteinExistence type="inferred from homology"/>
<evidence type="ECO:0000256" key="2">
    <source>
        <dbReference type="SAM" id="Phobius"/>
    </source>
</evidence>
<dbReference type="RefSeq" id="WP_168052057.1">
    <property type="nucleotide sequence ID" value="NZ_JAAOZT010000002.1"/>
</dbReference>
<dbReference type="PANTHER" id="PTHR30487">
    <property type="entry name" value="TYPE 4 PREPILIN-LIKE PROTEINS LEADER PEPTIDE-PROCESSING ENZYME"/>
    <property type="match status" value="1"/>
</dbReference>
<dbReference type="AlphaFoldDB" id="A0A840RN84"/>
<gene>
    <name evidence="4" type="ORF">HNR39_000014</name>
</gene>
<evidence type="ECO:0000256" key="1">
    <source>
        <dbReference type="ARBA" id="ARBA00005801"/>
    </source>
</evidence>
<dbReference type="GO" id="GO:0005886">
    <property type="term" value="C:plasma membrane"/>
    <property type="evidence" value="ECO:0007669"/>
    <property type="project" value="TreeGrafter"/>
</dbReference>
<feature type="domain" description="Prepilin type IV endopeptidase peptidase" evidence="3">
    <location>
        <begin position="10"/>
        <end position="115"/>
    </location>
</feature>
<evidence type="ECO:0000259" key="3">
    <source>
        <dbReference type="Pfam" id="PF01478"/>
    </source>
</evidence>